<gene>
    <name evidence="2" type="ORF">L227DRAFT_249910</name>
</gene>
<proteinExistence type="predicted"/>
<keyword evidence="3" id="KW-1185">Reference proteome</keyword>
<evidence type="ECO:0000313" key="2">
    <source>
        <dbReference type="EMBL" id="RPD56698.1"/>
    </source>
</evidence>
<evidence type="ECO:0000256" key="1">
    <source>
        <dbReference type="SAM" id="MobiDB-lite"/>
    </source>
</evidence>
<evidence type="ECO:0000313" key="3">
    <source>
        <dbReference type="Proteomes" id="UP000313359"/>
    </source>
</evidence>
<accession>A0A5C2S0A5</accession>
<feature type="region of interest" description="Disordered" evidence="1">
    <location>
        <begin position="112"/>
        <end position="137"/>
    </location>
</feature>
<sequence>MSGGSPGIPGRCCMYDYMHRDTASKLHTATACNEDLFKHPQWPVYRTYVNISELSACNAYLDLKHCPVKVIRSTLTFAGYQSQPQGGACKGPRLMLLRSTGGWIPEFAWRGSRPKNKRAQRSDEQGQLRKMRRRGRDRGSLWMSNRCSIRTTRRFERDAKRYLAFSDVQPHAEDTMGLVQRRRLQGASSQRAIGAAVCLRGRRKERCATSILRYASHASSAHAEPARPRRLPASDDYRINATFLAISGRMPVSAALFSLPGTSPDCEPRLLPGRQHGSGRGMTFAFASH</sequence>
<dbReference type="AlphaFoldDB" id="A0A5C2S0A5"/>
<protein>
    <submittedName>
        <fullName evidence="2">Uncharacterized protein</fullName>
    </submittedName>
</protein>
<dbReference type="EMBL" id="ML122286">
    <property type="protein sequence ID" value="RPD56698.1"/>
    <property type="molecule type" value="Genomic_DNA"/>
</dbReference>
<dbReference type="Proteomes" id="UP000313359">
    <property type="component" value="Unassembled WGS sequence"/>
</dbReference>
<name>A0A5C2S0A5_9APHY</name>
<reference evidence="2" key="1">
    <citation type="journal article" date="2018" name="Genome Biol. Evol.">
        <title>Genomics and development of Lentinus tigrinus, a white-rot wood-decaying mushroom with dimorphic fruiting bodies.</title>
        <authorList>
            <person name="Wu B."/>
            <person name="Xu Z."/>
            <person name="Knudson A."/>
            <person name="Carlson A."/>
            <person name="Chen N."/>
            <person name="Kovaka S."/>
            <person name="LaButti K."/>
            <person name="Lipzen A."/>
            <person name="Pennachio C."/>
            <person name="Riley R."/>
            <person name="Schakwitz W."/>
            <person name="Umezawa K."/>
            <person name="Ohm R.A."/>
            <person name="Grigoriev I.V."/>
            <person name="Nagy L.G."/>
            <person name="Gibbons J."/>
            <person name="Hibbett D."/>
        </authorList>
    </citation>
    <scope>NUCLEOTIDE SEQUENCE [LARGE SCALE GENOMIC DNA]</scope>
    <source>
        <strain evidence="2">ALCF2SS1-6</strain>
    </source>
</reference>
<organism evidence="2 3">
    <name type="scientific">Lentinus tigrinus ALCF2SS1-6</name>
    <dbReference type="NCBI Taxonomy" id="1328759"/>
    <lineage>
        <taxon>Eukaryota</taxon>
        <taxon>Fungi</taxon>
        <taxon>Dikarya</taxon>
        <taxon>Basidiomycota</taxon>
        <taxon>Agaricomycotina</taxon>
        <taxon>Agaricomycetes</taxon>
        <taxon>Polyporales</taxon>
        <taxon>Polyporaceae</taxon>
        <taxon>Lentinus</taxon>
    </lineage>
</organism>